<dbReference type="SUPFAM" id="SSF90188">
    <property type="entry name" value="Somatomedin B domain"/>
    <property type="match status" value="2"/>
</dbReference>
<feature type="signal peptide" evidence="4">
    <location>
        <begin position="1"/>
        <end position="18"/>
    </location>
</feature>
<dbReference type="PROSITE" id="PS00524">
    <property type="entry name" value="SMB_1"/>
    <property type="match status" value="1"/>
</dbReference>
<evidence type="ECO:0000256" key="2">
    <source>
        <dbReference type="ARBA" id="ARBA00022801"/>
    </source>
</evidence>
<keyword evidence="7" id="KW-1185">Reference proteome</keyword>
<sequence length="423" mass="46783">MVLGRVAWLSGLVFACDASVSFLTIGDWGGYDLGSDHQTTVTTVAEQMAKTAEENKAAFVVNTGDNFYYCGITSTADKQVADDFTNVYKAQSLSVPWYSVLGNHEYGYNVEAQCELSQSVHNWVMDSRYYSRRVALSGQVHISFIFLDTSPCVSAYRGDDESKWDPCGSDFPTCDPIDEGPCKFHENILSQNCSSQFQWFKQQISQVPKKDWLIIVGHHPADEMDVEDFVSVMAEHGFDLYLNGHTHLLNQYTLGGKGAYVTSGAGAMVKTPDQSTEEEHLIGGDVQTIWEQKVAGFTLHKFSSDFQELQTQFVDYKGQVLHQFSVKRGTAPSPPPPTKGSCKTYGCGRYDPTHSCQCNDYCKAHGDCCSDWSTTCAGPGGSCKVYGCGRFNYSHSCQCNQYCKEHSDCCSDYDSVCGGLTYV</sequence>
<keyword evidence="2" id="KW-0378">Hydrolase</keyword>
<evidence type="ECO:0000313" key="7">
    <source>
        <dbReference type="Proteomes" id="UP001642464"/>
    </source>
</evidence>
<dbReference type="InterPro" id="IPR051558">
    <property type="entry name" value="Metallophosphoesterase_PAP"/>
</dbReference>
<comment type="caution">
    <text evidence="6">The sequence shown here is derived from an EMBL/GenBank/DDBJ whole genome shotgun (WGS) entry which is preliminary data.</text>
</comment>
<dbReference type="PROSITE" id="PS51257">
    <property type="entry name" value="PROKAR_LIPOPROTEIN"/>
    <property type="match status" value="1"/>
</dbReference>
<reference evidence="6 7" key="1">
    <citation type="submission" date="2024-02" db="EMBL/GenBank/DDBJ databases">
        <authorList>
            <person name="Chen Y."/>
            <person name="Shah S."/>
            <person name="Dougan E. K."/>
            <person name="Thang M."/>
            <person name="Chan C."/>
        </authorList>
    </citation>
    <scope>NUCLEOTIDE SEQUENCE [LARGE SCALE GENOMIC DNA]</scope>
</reference>
<evidence type="ECO:0000256" key="3">
    <source>
        <dbReference type="ARBA" id="ARBA00023157"/>
    </source>
</evidence>
<keyword evidence="1 4" id="KW-0732">Signal</keyword>
<dbReference type="Pfam" id="PF01033">
    <property type="entry name" value="Somatomedin_B"/>
    <property type="match status" value="2"/>
</dbReference>
<dbReference type="Gene3D" id="4.10.410.20">
    <property type="match status" value="2"/>
</dbReference>
<dbReference type="InterPro" id="IPR029052">
    <property type="entry name" value="Metallo-depent_PP-like"/>
</dbReference>
<dbReference type="SUPFAM" id="SSF56300">
    <property type="entry name" value="Metallo-dependent phosphatases"/>
    <property type="match status" value="1"/>
</dbReference>
<dbReference type="PROSITE" id="PS50958">
    <property type="entry name" value="SMB_2"/>
    <property type="match status" value="1"/>
</dbReference>
<feature type="domain" description="SMB" evidence="5">
    <location>
        <begin position="372"/>
        <end position="421"/>
    </location>
</feature>
<organism evidence="6 7">
    <name type="scientific">Durusdinium trenchii</name>
    <dbReference type="NCBI Taxonomy" id="1381693"/>
    <lineage>
        <taxon>Eukaryota</taxon>
        <taxon>Sar</taxon>
        <taxon>Alveolata</taxon>
        <taxon>Dinophyceae</taxon>
        <taxon>Suessiales</taxon>
        <taxon>Symbiodiniaceae</taxon>
        <taxon>Durusdinium</taxon>
    </lineage>
</organism>
<protein>
    <submittedName>
        <fullName evidence="6">Tartrate-resistant acid phosphatase type 5 (TR-AP) (Tartrate-resistant acid ATPase) (TrATPase) (Type 5 acid phosphatase)</fullName>
    </submittedName>
</protein>
<keyword evidence="3" id="KW-1015">Disulfide bond</keyword>
<feature type="chain" id="PRO_5046925023" evidence="4">
    <location>
        <begin position="19"/>
        <end position="423"/>
    </location>
</feature>
<dbReference type="InterPro" id="IPR001212">
    <property type="entry name" value="Somatomedin_B_dom"/>
</dbReference>
<dbReference type="InterPro" id="IPR004843">
    <property type="entry name" value="Calcineurin-like_PHP"/>
</dbReference>
<dbReference type="InterPro" id="IPR036024">
    <property type="entry name" value="Somatomedin_B-like_dom_sf"/>
</dbReference>
<dbReference type="EMBL" id="CAXAMM010040951">
    <property type="protein sequence ID" value="CAK9096423.1"/>
    <property type="molecule type" value="Genomic_DNA"/>
</dbReference>
<proteinExistence type="predicted"/>
<dbReference type="Proteomes" id="UP001642464">
    <property type="component" value="Unassembled WGS sequence"/>
</dbReference>
<name>A0ABP0R770_9DINO</name>
<evidence type="ECO:0000259" key="5">
    <source>
        <dbReference type="PROSITE" id="PS50958"/>
    </source>
</evidence>
<dbReference type="PANTHER" id="PTHR10161:SF14">
    <property type="entry name" value="TARTRATE-RESISTANT ACID PHOSPHATASE TYPE 5"/>
    <property type="match status" value="1"/>
</dbReference>
<evidence type="ECO:0000256" key="4">
    <source>
        <dbReference type="SAM" id="SignalP"/>
    </source>
</evidence>
<dbReference type="Gene3D" id="3.60.21.10">
    <property type="match status" value="1"/>
</dbReference>
<dbReference type="PANTHER" id="PTHR10161">
    <property type="entry name" value="TARTRATE-RESISTANT ACID PHOSPHATASE TYPE 5"/>
    <property type="match status" value="1"/>
</dbReference>
<evidence type="ECO:0000313" key="6">
    <source>
        <dbReference type="EMBL" id="CAK9096423.1"/>
    </source>
</evidence>
<accession>A0ABP0R770</accession>
<evidence type="ECO:0000256" key="1">
    <source>
        <dbReference type="ARBA" id="ARBA00022729"/>
    </source>
</evidence>
<dbReference type="Pfam" id="PF00149">
    <property type="entry name" value="Metallophos"/>
    <property type="match status" value="1"/>
</dbReference>
<gene>
    <name evidence="6" type="ORF">SCF082_LOCUS45267</name>
</gene>